<sequence length="81" mass="8568">MTPSDSSHTTARVLLETIVVGDIVRIDGQFAKVESVAGAYGEIVLTCKRGAGTEVVRSGVAGEMVTKVVDLWFPIGGGWFQ</sequence>
<reference evidence="2" key="1">
    <citation type="submission" date="2017-06" db="EMBL/GenBank/DDBJ databases">
        <title>Genome analysis of Fimbriiglobus ruber SP5, the first member of the order Planctomycetales with confirmed chitinolytic capability.</title>
        <authorList>
            <person name="Ravin N.V."/>
            <person name="Rakitin A.L."/>
            <person name="Ivanova A.A."/>
            <person name="Beletsky A.V."/>
            <person name="Kulichevskaya I.S."/>
            <person name="Mardanov A.V."/>
            <person name="Dedysh S.N."/>
        </authorList>
    </citation>
    <scope>NUCLEOTIDE SEQUENCE [LARGE SCALE GENOMIC DNA]</scope>
    <source>
        <strain evidence="2">SP5</strain>
    </source>
</reference>
<comment type="caution">
    <text evidence="1">The sequence shown here is derived from an EMBL/GenBank/DDBJ whole genome shotgun (WGS) entry which is preliminary data.</text>
</comment>
<dbReference type="RefSeq" id="WP_088260605.1">
    <property type="nucleotide sequence ID" value="NZ_NIDE01000020.1"/>
</dbReference>
<dbReference type="Proteomes" id="UP000214646">
    <property type="component" value="Unassembled WGS sequence"/>
</dbReference>
<name>A0A225CYI9_9BACT</name>
<dbReference type="AlphaFoldDB" id="A0A225CYI9"/>
<keyword evidence="2" id="KW-1185">Reference proteome</keyword>
<protein>
    <submittedName>
        <fullName evidence="1">Uncharacterized protein</fullName>
    </submittedName>
</protein>
<dbReference type="EMBL" id="NIDE01000020">
    <property type="protein sequence ID" value="OWK34302.1"/>
    <property type="molecule type" value="Genomic_DNA"/>
</dbReference>
<evidence type="ECO:0000313" key="1">
    <source>
        <dbReference type="EMBL" id="OWK34302.1"/>
    </source>
</evidence>
<organism evidence="1 2">
    <name type="scientific">Fimbriiglobus ruber</name>
    <dbReference type="NCBI Taxonomy" id="1908690"/>
    <lineage>
        <taxon>Bacteria</taxon>
        <taxon>Pseudomonadati</taxon>
        <taxon>Planctomycetota</taxon>
        <taxon>Planctomycetia</taxon>
        <taxon>Gemmatales</taxon>
        <taxon>Gemmataceae</taxon>
        <taxon>Fimbriiglobus</taxon>
    </lineage>
</organism>
<gene>
    <name evidence="1" type="ORF">FRUB_10273</name>
</gene>
<evidence type="ECO:0000313" key="2">
    <source>
        <dbReference type="Proteomes" id="UP000214646"/>
    </source>
</evidence>
<proteinExistence type="predicted"/>
<accession>A0A225CYI9</accession>